<evidence type="ECO:0000256" key="14">
    <source>
        <dbReference type="ARBA" id="ARBA00048679"/>
    </source>
</evidence>
<dbReference type="EC" id="2.7.11.1" evidence="3"/>
<dbReference type="InterPro" id="IPR011009">
    <property type="entry name" value="Kinase-like_dom_sf"/>
</dbReference>
<evidence type="ECO:0000256" key="17">
    <source>
        <dbReference type="ARBA" id="ARBA00079584"/>
    </source>
</evidence>
<evidence type="ECO:0000256" key="18">
    <source>
        <dbReference type="ARBA" id="ARBA00080585"/>
    </source>
</evidence>
<accession>A0A1I8NQG3</accession>
<comment type="similarity">
    <text evidence="2">Belongs to the protein kinase superfamily. BUD32 family.</text>
</comment>
<dbReference type="GO" id="GO:0004674">
    <property type="term" value="F:protein serine/threonine kinase activity"/>
    <property type="evidence" value="ECO:0007669"/>
    <property type="project" value="UniProtKB-KW"/>
</dbReference>
<dbReference type="FunFam" id="3.30.200.20:FF:000201">
    <property type="entry name" value="TP53-regulating kinase isoform X1"/>
    <property type="match status" value="1"/>
</dbReference>
<keyword evidence="12" id="KW-0539">Nucleus</keyword>
<evidence type="ECO:0000256" key="16">
    <source>
        <dbReference type="ARBA" id="ARBA00062157"/>
    </source>
</evidence>
<proteinExistence type="inferred from homology"/>
<keyword evidence="10" id="KW-0378">Hydrolase</keyword>
<comment type="function">
    <text evidence="15">Component of the EKC/KEOPS complex that is required for the formation of a threonylcarbamoyl group on adenosine at position 37 (t(6)A37) in tRNAs that read codons beginning with adenine. The complex is probably involved in the transfer of the threonylcarbamoyl moiety of threonylcarbamoyl-AMP (TC-AMP) to the N6 group of A37. TP53RK has ATPase activity in the context of the EKC/KEOPS complex and likely plays a supporting role to the catalytic subunit OSGEP. Atypical protein kinase that phosphorylates 'Ser-15' of p53/TP53 protein and may therefore participate in its activation.</text>
</comment>
<keyword evidence="11" id="KW-0067">ATP-binding</keyword>
<comment type="catalytic activity">
    <reaction evidence="13">
        <text>L-threonyl-[protein] + ATP = O-phospho-L-threonyl-[protein] + ADP + H(+)</text>
        <dbReference type="Rhea" id="RHEA:46608"/>
        <dbReference type="Rhea" id="RHEA-COMP:11060"/>
        <dbReference type="Rhea" id="RHEA-COMP:11605"/>
        <dbReference type="ChEBI" id="CHEBI:15378"/>
        <dbReference type="ChEBI" id="CHEBI:30013"/>
        <dbReference type="ChEBI" id="CHEBI:30616"/>
        <dbReference type="ChEBI" id="CHEBI:61977"/>
        <dbReference type="ChEBI" id="CHEBI:456216"/>
        <dbReference type="EC" id="2.7.11.1"/>
    </reaction>
</comment>
<reference evidence="21" key="1">
    <citation type="submission" date="2020-05" db="UniProtKB">
        <authorList>
            <consortium name="EnsemblMetazoa"/>
        </authorList>
    </citation>
    <scope>IDENTIFICATION</scope>
    <source>
        <strain evidence="21">USDA</strain>
    </source>
</reference>
<dbReference type="InterPro" id="IPR008266">
    <property type="entry name" value="Tyr_kinase_AS"/>
</dbReference>
<evidence type="ECO:0000256" key="1">
    <source>
        <dbReference type="ARBA" id="ARBA00004123"/>
    </source>
</evidence>
<feature type="domain" description="Protein kinase" evidence="20">
    <location>
        <begin position="1"/>
        <end position="227"/>
    </location>
</feature>
<dbReference type="AlphaFoldDB" id="A0A1I8NQG3"/>
<evidence type="ECO:0000256" key="12">
    <source>
        <dbReference type="ARBA" id="ARBA00023242"/>
    </source>
</evidence>
<comment type="subcellular location">
    <subcellularLocation>
        <location evidence="1">Nucleus</location>
    </subcellularLocation>
</comment>
<evidence type="ECO:0000313" key="21">
    <source>
        <dbReference type="EnsemblMetazoa" id="SCAU001140-PA"/>
    </source>
</evidence>
<evidence type="ECO:0000256" key="8">
    <source>
        <dbReference type="ARBA" id="ARBA00022741"/>
    </source>
</evidence>
<dbReference type="GO" id="GO:0005524">
    <property type="term" value="F:ATP binding"/>
    <property type="evidence" value="ECO:0007669"/>
    <property type="project" value="UniProtKB-KW"/>
</dbReference>
<dbReference type="STRING" id="35570.A0A1I8NQG3"/>
<dbReference type="PANTHER" id="PTHR12209">
    <property type="entry name" value="NON-SPECIFIC SERINE/THREONINE PROTEIN KINASE"/>
    <property type="match status" value="1"/>
</dbReference>
<dbReference type="GO" id="GO:0016787">
    <property type="term" value="F:hydrolase activity"/>
    <property type="evidence" value="ECO:0007669"/>
    <property type="project" value="UniProtKB-KW"/>
</dbReference>
<comment type="subunit">
    <text evidence="16">Component of the EKC/KEOPS complex composed of at least GON7, TP53RK, TPRKB, OSGEP and LAGE3; the whole complex dimerizes.</text>
</comment>
<evidence type="ECO:0000256" key="5">
    <source>
        <dbReference type="ARBA" id="ARBA00022553"/>
    </source>
</evidence>
<evidence type="ECO:0000256" key="4">
    <source>
        <dbReference type="ARBA" id="ARBA00022527"/>
    </source>
</evidence>
<dbReference type="PROSITE" id="PS50011">
    <property type="entry name" value="PROTEIN_KINASE_DOM"/>
    <property type="match status" value="1"/>
</dbReference>
<dbReference type="VEuPathDB" id="VectorBase:SCAU001140"/>
<keyword evidence="22" id="KW-1185">Reference proteome</keyword>
<dbReference type="PANTHER" id="PTHR12209:SF0">
    <property type="entry name" value="EKC_KEOPS COMPLEX SUBUNIT TP53RK"/>
    <property type="match status" value="1"/>
</dbReference>
<dbReference type="Gene3D" id="1.10.510.10">
    <property type="entry name" value="Transferase(Phosphotransferase) domain 1"/>
    <property type="match status" value="1"/>
</dbReference>
<keyword evidence="8" id="KW-0547">Nucleotide-binding</keyword>
<dbReference type="Pfam" id="PF00069">
    <property type="entry name" value="Pkinase"/>
    <property type="match status" value="1"/>
</dbReference>
<dbReference type="GO" id="GO:0070525">
    <property type="term" value="P:tRNA threonylcarbamoyladenosine metabolic process"/>
    <property type="evidence" value="ECO:0007669"/>
    <property type="project" value="TreeGrafter"/>
</dbReference>
<evidence type="ECO:0000256" key="6">
    <source>
        <dbReference type="ARBA" id="ARBA00022679"/>
    </source>
</evidence>
<dbReference type="GO" id="GO:0005829">
    <property type="term" value="C:cytosol"/>
    <property type="evidence" value="ECO:0007669"/>
    <property type="project" value="TreeGrafter"/>
</dbReference>
<evidence type="ECO:0000256" key="10">
    <source>
        <dbReference type="ARBA" id="ARBA00022801"/>
    </source>
</evidence>
<comment type="catalytic activity">
    <reaction evidence="14">
        <text>L-seryl-[protein] + ATP = O-phospho-L-seryl-[protein] + ADP + H(+)</text>
        <dbReference type="Rhea" id="RHEA:17989"/>
        <dbReference type="Rhea" id="RHEA-COMP:9863"/>
        <dbReference type="Rhea" id="RHEA-COMP:11604"/>
        <dbReference type="ChEBI" id="CHEBI:15378"/>
        <dbReference type="ChEBI" id="CHEBI:29999"/>
        <dbReference type="ChEBI" id="CHEBI:30616"/>
        <dbReference type="ChEBI" id="CHEBI:83421"/>
        <dbReference type="ChEBI" id="CHEBI:456216"/>
        <dbReference type="EC" id="2.7.11.1"/>
    </reaction>
</comment>
<dbReference type="GO" id="GO:0005634">
    <property type="term" value="C:nucleus"/>
    <property type="evidence" value="ECO:0007669"/>
    <property type="project" value="UniProtKB-SubCell"/>
</dbReference>
<evidence type="ECO:0000259" key="20">
    <source>
        <dbReference type="PROSITE" id="PS50011"/>
    </source>
</evidence>
<keyword evidence="9" id="KW-0418">Kinase</keyword>
<dbReference type="InterPro" id="IPR022495">
    <property type="entry name" value="Bud32"/>
</dbReference>
<evidence type="ECO:0000256" key="7">
    <source>
        <dbReference type="ARBA" id="ARBA00022694"/>
    </source>
</evidence>
<dbReference type="InterPro" id="IPR000719">
    <property type="entry name" value="Prot_kinase_dom"/>
</dbReference>
<keyword evidence="5" id="KW-0597">Phosphoprotein</keyword>
<dbReference type="EnsemblMetazoa" id="SCAU001140-RA">
    <property type="protein sequence ID" value="SCAU001140-PA"/>
    <property type="gene ID" value="SCAU001140"/>
</dbReference>
<dbReference type="SUPFAM" id="SSF56112">
    <property type="entry name" value="Protein kinase-like (PK-like)"/>
    <property type="match status" value="1"/>
</dbReference>
<keyword evidence="4" id="KW-0723">Serine/threonine-protein kinase</keyword>
<name>A0A1I8NQG3_STOCA</name>
<protein>
    <recommendedName>
        <fullName evidence="3">non-specific serine/threonine protein kinase</fullName>
        <ecNumber evidence="3">2.7.11.1</ecNumber>
    </recommendedName>
    <alternativeName>
        <fullName evidence="17">Nori-2</fullName>
    </alternativeName>
    <alternativeName>
        <fullName evidence="18">TP53-regulating kinase</fullName>
    </alternativeName>
    <alternativeName>
        <fullName evidence="19">p53-related protein kinase</fullName>
    </alternativeName>
</protein>
<dbReference type="PROSITE" id="PS00109">
    <property type="entry name" value="PROTEIN_KINASE_TYR"/>
    <property type="match status" value="1"/>
</dbReference>
<dbReference type="Gene3D" id="3.30.200.20">
    <property type="entry name" value="Phosphorylase Kinase, domain 1"/>
    <property type="match status" value="1"/>
</dbReference>
<evidence type="ECO:0000256" key="15">
    <source>
        <dbReference type="ARBA" id="ARBA00056624"/>
    </source>
</evidence>
<dbReference type="FunFam" id="1.10.510.10:FF:000323">
    <property type="entry name" value="TP53-regulating kinase, putative"/>
    <property type="match status" value="1"/>
</dbReference>
<evidence type="ECO:0000256" key="11">
    <source>
        <dbReference type="ARBA" id="ARBA00022840"/>
    </source>
</evidence>
<dbReference type="GO" id="GO:0000408">
    <property type="term" value="C:EKC/KEOPS complex"/>
    <property type="evidence" value="ECO:0007669"/>
    <property type="project" value="TreeGrafter"/>
</dbReference>
<keyword evidence="7" id="KW-0819">tRNA processing</keyword>
<dbReference type="GO" id="GO:0008033">
    <property type="term" value="P:tRNA processing"/>
    <property type="evidence" value="ECO:0007669"/>
    <property type="project" value="UniProtKB-KW"/>
</dbReference>
<evidence type="ECO:0000256" key="3">
    <source>
        <dbReference type="ARBA" id="ARBA00012513"/>
    </source>
</evidence>
<sequence length="227" mass="26081">MPMEMLKQGAEARLYIGDFKGERCLIKERFVKKYRHHELDTQISRQRIKAEAKAAGRCQSAGILAPKIFHTDLNERKLYMEYFDKAITAKQFIQKVVTEKSDAEDALKKFCTAVGSLIGRMHANNIIHGDLTTSNILINPKENADICETYDIVFIDFGLSHYNQGTEDKGVDLYVLERALLSTHSEQPYLFDYMLQAYRKECGKDEESVVAKFEEVRARGRKRTMIG</sequence>
<evidence type="ECO:0000256" key="2">
    <source>
        <dbReference type="ARBA" id="ARBA00010630"/>
    </source>
</evidence>
<evidence type="ECO:0000313" key="22">
    <source>
        <dbReference type="Proteomes" id="UP000095300"/>
    </source>
</evidence>
<dbReference type="NCBIfam" id="TIGR03724">
    <property type="entry name" value="arch_bud32"/>
    <property type="match status" value="1"/>
</dbReference>
<dbReference type="Proteomes" id="UP000095300">
    <property type="component" value="Unassembled WGS sequence"/>
</dbReference>
<evidence type="ECO:0000256" key="19">
    <source>
        <dbReference type="ARBA" id="ARBA00081359"/>
    </source>
</evidence>
<evidence type="ECO:0000256" key="9">
    <source>
        <dbReference type="ARBA" id="ARBA00022777"/>
    </source>
</evidence>
<evidence type="ECO:0000256" key="13">
    <source>
        <dbReference type="ARBA" id="ARBA00047899"/>
    </source>
</evidence>
<organism evidence="21 22">
    <name type="scientific">Stomoxys calcitrans</name>
    <name type="common">Stable fly</name>
    <name type="synonym">Conops calcitrans</name>
    <dbReference type="NCBI Taxonomy" id="35570"/>
    <lineage>
        <taxon>Eukaryota</taxon>
        <taxon>Metazoa</taxon>
        <taxon>Ecdysozoa</taxon>
        <taxon>Arthropoda</taxon>
        <taxon>Hexapoda</taxon>
        <taxon>Insecta</taxon>
        <taxon>Pterygota</taxon>
        <taxon>Neoptera</taxon>
        <taxon>Endopterygota</taxon>
        <taxon>Diptera</taxon>
        <taxon>Brachycera</taxon>
        <taxon>Muscomorpha</taxon>
        <taxon>Muscoidea</taxon>
        <taxon>Muscidae</taxon>
        <taxon>Stomoxys</taxon>
    </lineage>
</organism>
<dbReference type="KEGG" id="scac:106086614"/>
<keyword evidence="6" id="KW-0808">Transferase</keyword>
<gene>
    <name evidence="21" type="primary">106086614</name>
</gene>